<feature type="compositionally biased region" description="Low complexity" evidence="1">
    <location>
        <begin position="605"/>
        <end position="625"/>
    </location>
</feature>
<feature type="compositionally biased region" description="Low complexity" evidence="1">
    <location>
        <begin position="245"/>
        <end position="273"/>
    </location>
</feature>
<feature type="compositionally biased region" description="Low complexity" evidence="1">
    <location>
        <begin position="455"/>
        <end position="473"/>
    </location>
</feature>
<feature type="region of interest" description="Disordered" evidence="1">
    <location>
        <begin position="225"/>
        <end position="292"/>
    </location>
</feature>
<evidence type="ECO:0000313" key="2">
    <source>
        <dbReference type="EMBL" id="KAG9062838.1"/>
    </source>
</evidence>
<protein>
    <submittedName>
        <fullName evidence="2">Uncharacterized protein</fullName>
    </submittedName>
</protein>
<accession>A0A9P7XLR8</accession>
<dbReference type="EMBL" id="JAHRHY010000018">
    <property type="protein sequence ID" value="KAG9062838.1"/>
    <property type="molecule type" value="Genomic_DNA"/>
</dbReference>
<dbReference type="Proteomes" id="UP000707451">
    <property type="component" value="Unassembled WGS sequence"/>
</dbReference>
<sequence>MSGQGFFGKDKDRSRRDDSPSSSPSTSKLASKGWVGKMAFLYSKRKPSLPLQSHYLSLPVGGAAAATSPIAGTGGMYMLHSEDLSVTEFAKLAGITIVQDEDDPTTYDSQFIGNEIHENCRRGSSTTELTPPPSGGLLGPEYVTLGSAGNTLNSEGNLTVGSNGSFGGGSLRRTQIWDPQFWSDPVRDGAAMTSTNAMVSNNNMFLPSASTLSLPITSGSFLTRPRAPAPVGSSAPNSPRLKPQSSLPSSGLSYGASPPSSSSRLGPASTPLTLSPPVPTHEQRRRNSCSPAVLMPAAGSRATATAGSEIDRARHLTSSGVLSLKRADQQQQQQLPRPGNKDAIQLSQDLGRRPSFTSLTAIALELEGGSGESGEASDVQDVLQAGGAAVGGDPAATTSTPRLFLEPSTPITPTKNPQLTVPPAPPSMSHTLAMHALHTPRSRGSVPAGSGGGHSSRSGVSRTRSPSPSPLSRQIDLNSMESPQEERCDPLDMQWKQERTDDSLAQLSPPPLVTPPPAASKSSRQNLAHGRSGKNATKPSTTTKGLGSANMHLTETAIPTSIGPAAHHHQRGKSMPLSLSDQQLTNNTQHRRPPQACTPPPPPSSSASSTPASSSRSNSPNPSSSGRTFTPGTKVGRFTLVQERCTKHVDLLQAQQAQRRASLGEMGMLSNGTSGEKKGVYLSPASSSSTFSLTEDAVLDPTEWVENPMLKPEDNVRVFQRKRSRRILDPLPQSQPQPQYSLTPPPPVSY</sequence>
<feature type="region of interest" description="Disordered" evidence="1">
    <location>
        <begin position="583"/>
        <end position="633"/>
    </location>
</feature>
<feature type="region of interest" description="Disordered" evidence="1">
    <location>
        <begin position="1"/>
        <end position="30"/>
    </location>
</feature>
<name>A0A9P7XLR8_9FUNG</name>
<organism evidence="2 3">
    <name type="scientific">Linnemannia hyalina</name>
    <dbReference type="NCBI Taxonomy" id="64524"/>
    <lineage>
        <taxon>Eukaryota</taxon>
        <taxon>Fungi</taxon>
        <taxon>Fungi incertae sedis</taxon>
        <taxon>Mucoromycota</taxon>
        <taxon>Mortierellomycotina</taxon>
        <taxon>Mortierellomycetes</taxon>
        <taxon>Mortierellales</taxon>
        <taxon>Mortierellaceae</taxon>
        <taxon>Linnemannia</taxon>
    </lineage>
</organism>
<feature type="region of interest" description="Disordered" evidence="1">
    <location>
        <begin position="388"/>
        <end position="488"/>
    </location>
</feature>
<dbReference type="AlphaFoldDB" id="A0A9P7XLR8"/>
<feature type="region of interest" description="Disordered" evidence="1">
    <location>
        <begin position="502"/>
        <end position="548"/>
    </location>
</feature>
<feature type="compositionally biased region" description="Polar residues" evidence="1">
    <location>
        <begin position="534"/>
        <end position="548"/>
    </location>
</feature>
<evidence type="ECO:0000256" key="1">
    <source>
        <dbReference type="SAM" id="MobiDB-lite"/>
    </source>
</evidence>
<feature type="compositionally biased region" description="Polar residues" evidence="1">
    <location>
        <begin position="409"/>
        <end position="419"/>
    </location>
</feature>
<comment type="caution">
    <text evidence="2">The sequence shown here is derived from an EMBL/GenBank/DDBJ whole genome shotgun (WGS) entry which is preliminary data.</text>
</comment>
<proteinExistence type="predicted"/>
<reference evidence="2" key="1">
    <citation type="submission" date="2021-06" db="EMBL/GenBank/DDBJ databases">
        <title>Genome Sequence of Mortierella hyaline Strain SCG-10, a Cold-Adapted, Nitrate-Reducing Fungus Isolated from Soil in Minnesota, USA.</title>
        <authorList>
            <person name="Aldossari N."/>
        </authorList>
    </citation>
    <scope>NUCLEOTIDE SEQUENCE</scope>
    <source>
        <strain evidence="2">SCG-10</strain>
    </source>
</reference>
<gene>
    <name evidence="2" type="ORF">KI688_005144</name>
</gene>
<dbReference type="OrthoDB" id="2447551at2759"/>
<feature type="compositionally biased region" description="Basic and acidic residues" evidence="1">
    <location>
        <begin position="8"/>
        <end position="19"/>
    </location>
</feature>
<keyword evidence="3" id="KW-1185">Reference proteome</keyword>
<feature type="compositionally biased region" description="Low complexity" evidence="1">
    <location>
        <begin position="730"/>
        <end position="742"/>
    </location>
</feature>
<feature type="region of interest" description="Disordered" evidence="1">
    <location>
        <begin position="721"/>
        <end position="750"/>
    </location>
</feature>
<feature type="region of interest" description="Disordered" evidence="1">
    <location>
        <begin position="321"/>
        <end position="342"/>
    </location>
</feature>
<evidence type="ECO:0000313" key="3">
    <source>
        <dbReference type="Proteomes" id="UP000707451"/>
    </source>
</evidence>
<feature type="compositionally biased region" description="Pro residues" evidence="1">
    <location>
        <begin position="508"/>
        <end position="518"/>
    </location>
</feature>